<dbReference type="EMBL" id="GL349441">
    <property type="protein sequence ID" value="KNC56368.1"/>
    <property type="molecule type" value="Genomic_DNA"/>
</dbReference>
<feature type="compositionally biased region" description="Polar residues" evidence="1">
    <location>
        <begin position="192"/>
        <end position="206"/>
    </location>
</feature>
<proteinExistence type="predicted"/>
<protein>
    <recommendedName>
        <fullName evidence="4">NTF2 domain-containing protein</fullName>
    </recommendedName>
</protein>
<feature type="region of interest" description="Disordered" evidence="1">
    <location>
        <begin position="164"/>
        <end position="237"/>
    </location>
</feature>
<dbReference type="RefSeq" id="XP_013760883.1">
    <property type="nucleotide sequence ID" value="XM_013905429.1"/>
</dbReference>
<organism evidence="2 3">
    <name type="scientific">Thecamonas trahens ATCC 50062</name>
    <dbReference type="NCBI Taxonomy" id="461836"/>
    <lineage>
        <taxon>Eukaryota</taxon>
        <taxon>Apusozoa</taxon>
        <taxon>Apusomonadida</taxon>
        <taxon>Apusomonadidae</taxon>
        <taxon>Thecamonas</taxon>
    </lineage>
</organism>
<evidence type="ECO:0008006" key="4">
    <source>
        <dbReference type="Google" id="ProtNLM"/>
    </source>
</evidence>
<accession>A0A0L0DXW0</accession>
<name>A0A0L0DXW0_THETB</name>
<evidence type="ECO:0000256" key="1">
    <source>
        <dbReference type="SAM" id="MobiDB-lite"/>
    </source>
</evidence>
<feature type="region of interest" description="Disordered" evidence="1">
    <location>
        <begin position="289"/>
        <end position="325"/>
    </location>
</feature>
<sequence length="325" mass="33061">MAGTQSAGAGDMEAVVARFYDGICRNTESAVSLFSPYAQLVVSREGSPGSSQGCPQSQMAQYFASLQVTSVTLSSIAYSPIPGLQSLFLLNCVGVFGGPDLKFAQSFVVQMGCGVLSSSLTFLCDAGVARDITIKPLTRAGTTDQHQPAVAAAAAAAAVAVAAETTPGPTSQPTSQQAAQAKPTETWAKVAVSNQPAQANGEATASKQGHASGQAGKQSQSRQGKQGQGQGQGRQAPPAEHFAAFGNLKGVFLRDKLKFGYVDFCDAQALQAALGVGSIRYGDVTVRILPKSKSGKGNSGKGNSGKGNSGNAAAAITPPTARSSR</sequence>
<evidence type="ECO:0000313" key="2">
    <source>
        <dbReference type="EMBL" id="KNC56368.1"/>
    </source>
</evidence>
<feature type="compositionally biased region" description="Low complexity" evidence="1">
    <location>
        <begin position="164"/>
        <end position="184"/>
    </location>
</feature>
<dbReference type="Proteomes" id="UP000054408">
    <property type="component" value="Unassembled WGS sequence"/>
</dbReference>
<feature type="compositionally biased region" description="Gly residues" evidence="1">
    <location>
        <begin position="297"/>
        <end position="308"/>
    </location>
</feature>
<keyword evidence="3" id="KW-1185">Reference proteome</keyword>
<gene>
    <name evidence="2" type="ORF">AMSG_02338</name>
</gene>
<reference evidence="2 3" key="1">
    <citation type="submission" date="2010-05" db="EMBL/GenBank/DDBJ databases">
        <title>The Genome Sequence of Thecamonas trahens ATCC 50062.</title>
        <authorList>
            <consortium name="The Broad Institute Genome Sequencing Platform"/>
            <person name="Russ C."/>
            <person name="Cuomo C."/>
            <person name="Shea T."/>
            <person name="Young S.K."/>
            <person name="Zeng Q."/>
            <person name="Koehrsen M."/>
            <person name="Haas B."/>
            <person name="Borodovsky M."/>
            <person name="Guigo R."/>
            <person name="Alvarado L."/>
            <person name="Berlin A."/>
            <person name="Bochicchio J."/>
            <person name="Borenstein D."/>
            <person name="Chapman S."/>
            <person name="Chen Z."/>
            <person name="Freedman E."/>
            <person name="Gellesch M."/>
            <person name="Goldberg J."/>
            <person name="Griggs A."/>
            <person name="Gujja S."/>
            <person name="Heilman E."/>
            <person name="Heiman D."/>
            <person name="Hepburn T."/>
            <person name="Howarth C."/>
            <person name="Jen D."/>
            <person name="Larson L."/>
            <person name="Mehta T."/>
            <person name="Park D."/>
            <person name="Pearson M."/>
            <person name="Roberts A."/>
            <person name="Saif S."/>
            <person name="Shenoy N."/>
            <person name="Sisk P."/>
            <person name="Stolte C."/>
            <person name="Sykes S."/>
            <person name="Thomson T."/>
            <person name="Walk T."/>
            <person name="White J."/>
            <person name="Yandava C."/>
            <person name="Burger G."/>
            <person name="Gray M.W."/>
            <person name="Holland P.W.H."/>
            <person name="King N."/>
            <person name="Lang F.B.F."/>
            <person name="Roger A.J."/>
            <person name="Ruiz-Trillo I."/>
            <person name="Lander E."/>
            <person name="Nusbaum C."/>
        </authorList>
    </citation>
    <scope>NUCLEOTIDE SEQUENCE [LARGE SCALE GENOMIC DNA]</scope>
    <source>
        <strain evidence="2 3">ATCC 50062</strain>
    </source>
</reference>
<evidence type="ECO:0000313" key="3">
    <source>
        <dbReference type="Proteomes" id="UP000054408"/>
    </source>
</evidence>
<feature type="compositionally biased region" description="Low complexity" evidence="1">
    <location>
        <begin position="207"/>
        <end position="225"/>
    </location>
</feature>
<dbReference type="GeneID" id="25562022"/>
<dbReference type="AlphaFoldDB" id="A0A0L0DXW0"/>